<sequence>MKRKEIMVDFCIPTNFYTYQLFTMLLHLDSSFLCIFAGIPSSTDDVLPINFYASFSTRDDWKKDDFEKLEELGRGGFATVYKARCLKRGIGEFVAIKEINKKDENWRKHKKFVCKEIEIHSTLQHRNIVKLYDTFEDENYIYLILELCEEGSLEDYMKRQDHPFSESIACCIFKQIIDGVMYLHDKFVIHRDLSLKNILLTKNMQAKIADFGLSTNLSEPDEVKYTMVGTPNFMSPEMVRKSPHGLKLDCWSLGCILYALLVGKPPFDHRAYRDVLDNVLKKEVKYPKYISSEAKELLDALLAKDHSKRICINAVPDFNFFKKYENKCFTNKNASCRSEDSGNGSKSYSSSSGKYSYKYHGMTDSSLRFGKEYSKDICFDTSDFKKASRFTPSLKESNSLNRCGTLERLKVKVQSLPSRKDPFHDESECVKNFEQNASEERRKLIHDCSLFGSSPFVNTSSKPMIFSKGQERSASEERRQQDNLKLHCHPVEDFYGQKSSNCCQARGRNCEKGLFRAQDGYENQLSLESQHNCNPDATQQCNDPNCRFAHSLLDDGYSMANPLCSHGDFCDSDNAKCSHINTCCCQRNCSHSIHKHHNMNLEKCLKPEKLDCSGLEQRTPPLNATRLKPKRHQIRNTAVVSISQDKQVIVELLKSKKKQLCVSDVCVISTDGMEIKMFKLKNTPLEDSPPPFPYNPKEVKFYSYKTFPKSHWKMYIMAKVFVDVLRARTPKVTFFGKNAKCTMMENAPDPDFKMDFYDGGSVKKEGKNISIIDKHGKNCVVSNVECVDKDLKPMWEEFQIMKDNCEKIVNHLDSLNIVGESVYPLICGEVKADLISSTKITGKENLSPMTSGFSPLNRVGELLKPCSGASTKLQDNKNALCENISKKDELFNLQSKALVRDMNDILPRLKSEPKIINGKVFAEYKDGYEIWSSKYAKNITVYDSQTGKRINRTAEMMESIRQDLAGIWLHCLKHKEGNVT</sequence>
<proteinExistence type="predicted"/>
<protein>
    <recommendedName>
        <fullName evidence="10">Serine/threonine-protein kinase SAK</fullName>
    </recommendedName>
    <alternativeName>
        <fullName evidence="9">Serine/threonine-protein kinase Sak</fullName>
    </alternativeName>
</protein>
<dbReference type="PANTHER" id="PTHR24345:SF91">
    <property type="entry name" value="SERINE_THREONINE-PROTEIN KINASE PLK4"/>
    <property type="match status" value="1"/>
</dbReference>
<dbReference type="Gene3D" id="1.10.510.10">
    <property type="entry name" value="Transferase(Phosphotransferase) domain 1"/>
    <property type="match status" value="1"/>
</dbReference>
<dbReference type="PANTHER" id="PTHR24345">
    <property type="entry name" value="SERINE/THREONINE-PROTEIN KINASE PLK"/>
    <property type="match status" value="1"/>
</dbReference>
<feature type="binding site" evidence="11">
    <location>
        <position position="97"/>
    </location>
    <ligand>
        <name>ATP</name>
        <dbReference type="ChEBI" id="CHEBI:30616"/>
    </ligand>
</feature>
<dbReference type="FunFam" id="1.10.510.10:FF:000571">
    <property type="entry name" value="Maternal embryonic leucine zipper kinase"/>
    <property type="match status" value="1"/>
</dbReference>
<dbReference type="GO" id="GO:0005814">
    <property type="term" value="C:centriole"/>
    <property type="evidence" value="ECO:0007669"/>
    <property type="project" value="UniProtKB-SubCell"/>
</dbReference>
<evidence type="ECO:0000256" key="11">
    <source>
        <dbReference type="PROSITE-ProRule" id="PRU10141"/>
    </source>
</evidence>
<organism evidence="15 16">
    <name type="scientific">Trichonephila inaurata madagascariensis</name>
    <dbReference type="NCBI Taxonomy" id="2747483"/>
    <lineage>
        <taxon>Eukaryota</taxon>
        <taxon>Metazoa</taxon>
        <taxon>Ecdysozoa</taxon>
        <taxon>Arthropoda</taxon>
        <taxon>Chelicerata</taxon>
        <taxon>Arachnida</taxon>
        <taxon>Araneae</taxon>
        <taxon>Araneomorphae</taxon>
        <taxon>Entelegynae</taxon>
        <taxon>Araneoidea</taxon>
        <taxon>Nephilidae</taxon>
        <taxon>Trichonephila</taxon>
        <taxon>Trichonephila inaurata</taxon>
    </lineage>
</organism>
<keyword evidence="2" id="KW-0963">Cytoplasm</keyword>
<dbReference type="InterPro" id="IPR000719">
    <property type="entry name" value="Prot_kinase_dom"/>
</dbReference>
<evidence type="ECO:0000259" key="14">
    <source>
        <dbReference type="PROSITE" id="PS51985"/>
    </source>
</evidence>
<evidence type="ECO:0000256" key="1">
    <source>
        <dbReference type="ARBA" id="ARBA00004114"/>
    </source>
</evidence>
<dbReference type="GO" id="GO:0004674">
    <property type="term" value="F:protein serine/threonine kinase activity"/>
    <property type="evidence" value="ECO:0007669"/>
    <property type="project" value="UniProtKB-KW"/>
</dbReference>
<keyword evidence="4" id="KW-0808">Transferase</keyword>
<keyword evidence="5 11" id="KW-0547">Nucleotide-binding</keyword>
<dbReference type="EMBL" id="BMAV01018708">
    <property type="protein sequence ID" value="GFY71251.1"/>
    <property type="molecule type" value="Genomic_DNA"/>
</dbReference>
<dbReference type="PROSITE" id="PS51985">
    <property type="entry name" value="CPB2"/>
    <property type="match status" value="1"/>
</dbReference>
<reference evidence="15" key="1">
    <citation type="submission" date="2020-08" db="EMBL/GenBank/DDBJ databases">
        <title>Multicomponent nature underlies the extraordinary mechanical properties of spider dragline silk.</title>
        <authorList>
            <person name="Kono N."/>
            <person name="Nakamura H."/>
            <person name="Mori M."/>
            <person name="Yoshida Y."/>
            <person name="Ohtoshi R."/>
            <person name="Malay A.D."/>
            <person name="Moran D.A.P."/>
            <person name="Tomita M."/>
            <person name="Numata K."/>
            <person name="Arakawa K."/>
        </authorList>
    </citation>
    <scope>NUCLEOTIDE SEQUENCE</scope>
</reference>
<keyword evidence="7 11" id="KW-0067">ATP-binding</keyword>
<dbReference type="Pfam" id="PF18190">
    <property type="entry name" value="Plk4_PB1"/>
    <property type="match status" value="1"/>
</dbReference>
<comment type="caution">
    <text evidence="15">The sequence shown here is derived from an EMBL/GenBank/DDBJ whole genome shotgun (WGS) entry which is preliminary data.</text>
</comment>
<dbReference type="PROSITE" id="PS50011">
    <property type="entry name" value="PROTEIN_KINASE_DOM"/>
    <property type="match status" value="1"/>
</dbReference>
<dbReference type="GO" id="GO:0005634">
    <property type="term" value="C:nucleus"/>
    <property type="evidence" value="ECO:0007669"/>
    <property type="project" value="TreeGrafter"/>
</dbReference>
<evidence type="ECO:0000256" key="10">
    <source>
        <dbReference type="ARBA" id="ARBA00030924"/>
    </source>
</evidence>
<dbReference type="Gene3D" id="3.30.1120.120">
    <property type="match status" value="1"/>
</dbReference>
<feature type="domain" description="Cryptic POLO box 2 (CPB2)" evidence="14">
    <location>
        <begin position="729"/>
        <end position="837"/>
    </location>
</feature>
<dbReference type="PROSITE" id="PS00107">
    <property type="entry name" value="PROTEIN_KINASE_ATP"/>
    <property type="match status" value="1"/>
</dbReference>
<dbReference type="InterPro" id="IPR033698">
    <property type="entry name" value="POLO_box_Plk4_2"/>
</dbReference>
<dbReference type="InterPro" id="IPR047108">
    <property type="entry name" value="Plk4-like_POLO_box_2_sf"/>
</dbReference>
<dbReference type="SUPFAM" id="SSF56112">
    <property type="entry name" value="Protein kinase-like (PK-like)"/>
    <property type="match status" value="1"/>
</dbReference>
<evidence type="ECO:0000256" key="4">
    <source>
        <dbReference type="ARBA" id="ARBA00022679"/>
    </source>
</evidence>
<comment type="subcellular location">
    <subcellularLocation>
        <location evidence="1">Cytoplasm</location>
        <location evidence="1">Cytoskeleton</location>
        <location evidence="1">Microtubule organizing center</location>
        <location evidence="1">Centrosome</location>
        <location evidence="1">Centriole</location>
    </subcellularLocation>
</comment>
<evidence type="ECO:0000313" key="15">
    <source>
        <dbReference type="EMBL" id="GFY71251.1"/>
    </source>
</evidence>
<evidence type="ECO:0000256" key="2">
    <source>
        <dbReference type="ARBA" id="ARBA00022490"/>
    </source>
</evidence>
<dbReference type="Pfam" id="PF00069">
    <property type="entry name" value="Pkinase"/>
    <property type="match status" value="1"/>
</dbReference>
<evidence type="ECO:0000256" key="6">
    <source>
        <dbReference type="ARBA" id="ARBA00022777"/>
    </source>
</evidence>
<dbReference type="InterPro" id="IPR017441">
    <property type="entry name" value="Protein_kinase_ATP_BS"/>
</dbReference>
<dbReference type="PROSITE" id="PS51984">
    <property type="entry name" value="CPB1"/>
    <property type="match status" value="1"/>
</dbReference>
<dbReference type="Pfam" id="PF18409">
    <property type="entry name" value="Plk4_PB2"/>
    <property type="match status" value="1"/>
</dbReference>
<keyword evidence="8" id="KW-0206">Cytoskeleton</keyword>
<evidence type="ECO:0000259" key="12">
    <source>
        <dbReference type="PROSITE" id="PS50011"/>
    </source>
</evidence>
<dbReference type="InterPro" id="IPR011009">
    <property type="entry name" value="Kinase-like_dom_sf"/>
</dbReference>
<evidence type="ECO:0000259" key="13">
    <source>
        <dbReference type="PROSITE" id="PS51984"/>
    </source>
</evidence>
<evidence type="ECO:0000256" key="3">
    <source>
        <dbReference type="ARBA" id="ARBA00022527"/>
    </source>
</evidence>
<dbReference type="AlphaFoldDB" id="A0A8X6YHU8"/>
<keyword evidence="16" id="KW-1185">Reference proteome</keyword>
<name>A0A8X6YHU8_9ARAC</name>
<evidence type="ECO:0000256" key="7">
    <source>
        <dbReference type="ARBA" id="ARBA00022840"/>
    </source>
</evidence>
<dbReference type="GO" id="GO:0005524">
    <property type="term" value="F:ATP binding"/>
    <property type="evidence" value="ECO:0007669"/>
    <property type="project" value="UniProtKB-UniRule"/>
</dbReference>
<feature type="domain" description="Cryptic POLO box 1 (CPB1)" evidence="13">
    <location>
        <begin position="614"/>
        <end position="728"/>
    </location>
</feature>
<dbReference type="InterPro" id="IPR046437">
    <property type="entry name" value="Ser_Thr-PK_POLO_box_1_sf"/>
</dbReference>
<dbReference type="InterPro" id="IPR008266">
    <property type="entry name" value="Tyr_kinase_AS"/>
</dbReference>
<evidence type="ECO:0000256" key="5">
    <source>
        <dbReference type="ARBA" id="ARBA00022741"/>
    </source>
</evidence>
<feature type="domain" description="Protein kinase" evidence="12">
    <location>
        <begin position="66"/>
        <end position="321"/>
    </location>
</feature>
<gene>
    <name evidence="15" type="primary">v1g246408</name>
    <name evidence="15" type="ORF">TNIN_272531</name>
</gene>
<dbReference type="Gene3D" id="3.30.1120.130">
    <property type="match status" value="1"/>
</dbReference>
<dbReference type="Proteomes" id="UP000886998">
    <property type="component" value="Unassembled WGS sequence"/>
</dbReference>
<dbReference type="OrthoDB" id="6428941at2759"/>
<keyword evidence="3" id="KW-0723">Serine/threonine-protein kinase</keyword>
<evidence type="ECO:0000256" key="8">
    <source>
        <dbReference type="ARBA" id="ARBA00023212"/>
    </source>
</evidence>
<dbReference type="FunFam" id="3.30.200.20:FF:000042">
    <property type="entry name" value="Aurora kinase A"/>
    <property type="match status" value="1"/>
</dbReference>
<dbReference type="PROSITE" id="PS00109">
    <property type="entry name" value="PROTEIN_KINASE_TYR"/>
    <property type="match status" value="1"/>
</dbReference>
<evidence type="ECO:0000256" key="9">
    <source>
        <dbReference type="ARBA" id="ARBA00030429"/>
    </source>
</evidence>
<accession>A0A8X6YHU8</accession>
<dbReference type="InterPro" id="IPR033699">
    <property type="entry name" value="POLO_box_Plk4_1"/>
</dbReference>
<keyword evidence="6" id="KW-0418">Kinase</keyword>
<evidence type="ECO:0000313" key="16">
    <source>
        <dbReference type="Proteomes" id="UP000886998"/>
    </source>
</evidence>